<dbReference type="PANTHER" id="PTHR15711">
    <property type="entry name" value="RAP GTPASE-ACTIVATING PROTEIN"/>
    <property type="match status" value="1"/>
</dbReference>
<proteinExistence type="predicted"/>
<dbReference type="Pfam" id="PF02188">
    <property type="entry name" value="GoLoco"/>
    <property type="match status" value="1"/>
</dbReference>
<sequence>MEEFDSILNRPKILNPTNQLKNPSRLIFSSNSLLAPKHTSSPSHDIDSYQQKLRKSYNFNTISNSKPIKTFQLTSNKSINSELDSFISYPSSVSPESTISSISSKSTQSNDNANINKIRIENKNDDNYYYKSKIYLNQSNINRIQINHDPNTVILRRNNNNQVNMSKSFQQNNHLLEENQQKEINQSNRVKRAMSTCINVANINKFIEPKVKIDASSTFKQPILPINSHNLPLSSFRTSLLIEKTSIDPDCESFKTTSMMNSITSSILASPIEESINNKSVGSSSDLYQLNKNKRWRSMYALRDSIRNLTSCVSSKASFINKKNVPTIKINTSNDYSKSSMLDLSRRNDEDFKLIEYDFEENPIIQSNESDIDELSYDYNTSMQSVKNCDYNSYIGTSMSYLKCKTSDNLYASNKKLDGNMIGNASNLLINNSMFKSCNHLPTTPCKIQTDISPNKLKFSNSELKMNINLHSDENRVTNNSTTSVNTIKKIKIKKKKNILKNQSQKETSNLTNSIVSNLEEIEDEHHNNNPKEDDLYDMIEKIQGDRLDNQRCELSQDYSVTKFFDDKYSLFNEHKMTNRTLNESNRSPLDTCSNRLEKIISNSNQYPMISLPDSDQYWCEGWKCDEESNFESDLVISSSSLSSPSSSSSSPSPSPSTESTNYGLKITCSDFDSLNDNLKDSYMIGDNLYFYGRSQLDQPFVLSYTKLETTELRAILRLKDTNYLLSIPIVNIEEPIQPDKIIQLIKQDLKIKFLYPLVNLNGFKLIKEFDNHSMCKNFKFGVIYMKKGQITEEELFSNQEHSEEFDNFLNILGNRIKLKDFSGFRGGLDTSHGQTGEYSVYEQYQDNQIMFHVSTLLPYNKNDNQQLERKRHIGNDIVAIIFQEDNTPFAPDMIASNFLHAFIVVQKFNDETSSKIKYKISVTARKDVPNFGPPISNDSVFESDSNFKEWLLNKLINAEYSCYKAEKFKKLKERTRSSLLEKLYNDLNVQNQSILNNLFPNLIENSLSQSTRVSTENNSALNSPVNTSSSHNLSNSTSFKFNLIHTVRRAFKKDSKEKDFHGSKTSLNKNRSGTISSPSDSPVQTPTTLTENNIITNRMRSMTFDSTTEPSFNISPNKYSLKNQASIQNEVKIKKKNLRYTASHEHHLTKIGSIDSLNHQDNENIDLKNKLFSLIPAKNMNSLTDLTNLNDKSYVSSSGSSSLPEDEIDERLENAETPIQIK</sequence>
<dbReference type="OrthoDB" id="2499658at2759"/>
<dbReference type="InterPro" id="IPR003109">
    <property type="entry name" value="GoLoco_motif"/>
</dbReference>
<dbReference type="SUPFAM" id="SSF111347">
    <property type="entry name" value="Rap/Ran-GAP"/>
    <property type="match status" value="1"/>
</dbReference>
<gene>
    <name evidence="4" type="ORF">OXX778_LOCUS6399</name>
</gene>
<reference evidence="4" key="1">
    <citation type="submission" date="2021-02" db="EMBL/GenBank/DDBJ databases">
        <authorList>
            <person name="Nowell W R."/>
        </authorList>
    </citation>
    <scope>NUCLEOTIDE SEQUENCE</scope>
    <source>
        <strain evidence="4">Ploen Becks lab</strain>
    </source>
</reference>
<organism evidence="4 5">
    <name type="scientific">Brachionus calyciflorus</name>
    <dbReference type="NCBI Taxonomy" id="104777"/>
    <lineage>
        <taxon>Eukaryota</taxon>
        <taxon>Metazoa</taxon>
        <taxon>Spiralia</taxon>
        <taxon>Gnathifera</taxon>
        <taxon>Rotifera</taxon>
        <taxon>Eurotatoria</taxon>
        <taxon>Monogononta</taxon>
        <taxon>Pseudotrocha</taxon>
        <taxon>Ploima</taxon>
        <taxon>Brachionidae</taxon>
        <taxon>Brachionus</taxon>
    </lineage>
</organism>
<dbReference type="GO" id="GO:0051056">
    <property type="term" value="P:regulation of small GTPase mediated signal transduction"/>
    <property type="evidence" value="ECO:0007669"/>
    <property type="project" value="InterPro"/>
</dbReference>
<dbReference type="PANTHER" id="PTHR15711:SF32">
    <property type="entry name" value="RAP GTPASE ACTIVATING PROTEIN 1, ISOFORM H"/>
    <property type="match status" value="1"/>
</dbReference>
<feature type="compositionally biased region" description="Polar residues" evidence="2">
    <location>
        <begin position="1064"/>
        <end position="1089"/>
    </location>
</feature>
<dbReference type="GO" id="GO:0005096">
    <property type="term" value="F:GTPase activator activity"/>
    <property type="evidence" value="ECO:0007669"/>
    <property type="project" value="UniProtKB-KW"/>
</dbReference>
<evidence type="ECO:0000256" key="1">
    <source>
        <dbReference type="ARBA" id="ARBA00022468"/>
    </source>
</evidence>
<keyword evidence="5" id="KW-1185">Reference proteome</keyword>
<protein>
    <recommendedName>
        <fullName evidence="3">Rap-GAP domain-containing protein</fullName>
    </recommendedName>
</protein>
<keyword evidence="1" id="KW-0343">GTPase activation</keyword>
<dbReference type="SMART" id="SM00390">
    <property type="entry name" value="GoLoco"/>
    <property type="match status" value="1"/>
</dbReference>
<evidence type="ECO:0000259" key="3">
    <source>
        <dbReference type="PROSITE" id="PS50085"/>
    </source>
</evidence>
<evidence type="ECO:0000313" key="4">
    <source>
        <dbReference type="EMBL" id="CAF0799635.1"/>
    </source>
</evidence>
<feature type="domain" description="Rap-GAP" evidence="3">
    <location>
        <begin position="767"/>
        <end position="984"/>
    </location>
</feature>
<dbReference type="Pfam" id="PF02145">
    <property type="entry name" value="Rap_GAP"/>
    <property type="match status" value="1"/>
</dbReference>
<evidence type="ECO:0000313" key="5">
    <source>
        <dbReference type="Proteomes" id="UP000663879"/>
    </source>
</evidence>
<feature type="region of interest" description="Disordered" evidence="2">
    <location>
        <begin position="1195"/>
        <end position="1223"/>
    </location>
</feature>
<dbReference type="EMBL" id="CAJNOC010000755">
    <property type="protein sequence ID" value="CAF0799635.1"/>
    <property type="molecule type" value="Genomic_DNA"/>
</dbReference>
<dbReference type="InterPro" id="IPR050989">
    <property type="entry name" value="Rap1_Ran_GAP"/>
</dbReference>
<dbReference type="PROSITE" id="PS50085">
    <property type="entry name" value="RAPGAP"/>
    <property type="match status" value="1"/>
</dbReference>
<dbReference type="PROSITE" id="PS50877">
    <property type="entry name" value="GOLOCO"/>
    <property type="match status" value="1"/>
</dbReference>
<dbReference type="GO" id="GO:0005737">
    <property type="term" value="C:cytoplasm"/>
    <property type="evidence" value="ECO:0007669"/>
    <property type="project" value="TreeGrafter"/>
</dbReference>
<dbReference type="InterPro" id="IPR035974">
    <property type="entry name" value="Rap/Ran-GAP_sf"/>
</dbReference>
<name>A0A813STM8_9BILA</name>
<feature type="compositionally biased region" description="Polar residues" evidence="2">
    <location>
        <begin position="1015"/>
        <end position="1026"/>
    </location>
</feature>
<dbReference type="FunFam" id="3.40.50.11210:FF:000001">
    <property type="entry name" value="Ral GTPase-activating protein subunit alpha-1 isoform 1"/>
    <property type="match status" value="1"/>
</dbReference>
<feature type="region of interest" description="Disordered" evidence="2">
    <location>
        <begin position="1055"/>
        <end position="1089"/>
    </location>
</feature>
<accession>A0A813STM8</accession>
<dbReference type="Gene3D" id="3.40.50.11210">
    <property type="entry name" value="Rap/Ran-GAP"/>
    <property type="match status" value="1"/>
</dbReference>
<dbReference type="InterPro" id="IPR000331">
    <property type="entry name" value="Rap/Ran_GAP_dom"/>
</dbReference>
<dbReference type="AlphaFoldDB" id="A0A813STM8"/>
<dbReference type="Proteomes" id="UP000663879">
    <property type="component" value="Unassembled WGS sequence"/>
</dbReference>
<feature type="region of interest" description="Disordered" evidence="2">
    <location>
        <begin position="1015"/>
        <end position="1034"/>
    </location>
</feature>
<evidence type="ECO:0000256" key="2">
    <source>
        <dbReference type="SAM" id="MobiDB-lite"/>
    </source>
</evidence>
<comment type="caution">
    <text evidence="4">The sequence shown here is derived from an EMBL/GenBank/DDBJ whole genome shotgun (WGS) entry which is preliminary data.</text>
</comment>
<feature type="region of interest" description="Disordered" evidence="2">
    <location>
        <begin position="642"/>
        <end position="661"/>
    </location>
</feature>
<feature type="compositionally biased region" description="Low complexity" evidence="2">
    <location>
        <begin position="642"/>
        <end position="652"/>
    </location>
</feature>